<gene>
    <name evidence="3" type="ORF">SAE01_20510</name>
</gene>
<dbReference type="Proteomes" id="UP000321513">
    <property type="component" value="Unassembled WGS sequence"/>
</dbReference>
<dbReference type="PANTHER" id="PTHR42954:SF2">
    <property type="entry name" value="FE(2+) TRANSPORT PROTEIN A"/>
    <property type="match status" value="1"/>
</dbReference>
<dbReference type="SMART" id="SM00899">
    <property type="entry name" value="FeoA"/>
    <property type="match status" value="1"/>
</dbReference>
<evidence type="ECO:0000313" key="3">
    <source>
        <dbReference type="EMBL" id="GEO09555.1"/>
    </source>
</evidence>
<dbReference type="AlphaFoldDB" id="A0A512BCC1"/>
<comment type="caution">
    <text evidence="3">The sequence shown here is derived from an EMBL/GenBank/DDBJ whole genome shotgun (WGS) entry which is preliminary data.</text>
</comment>
<organism evidence="3 4">
    <name type="scientific">Segetibacter aerophilus</name>
    <dbReference type="NCBI Taxonomy" id="670293"/>
    <lineage>
        <taxon>Bacteria</taxon>
        <taxon>Pseudomonadati</taxon>
        <taxon>Bacteroidota</taxon>
        <taxon>Chitinophagia</taxon>
        <taxon>Chitinophagales</taxon>
        <taxon>Chitinophagaceae</taxon>
        <taxon>Segetibacter</taxon>
    </lineage>
</organism>
<dbReference type="EMBL" id="BJYT01000007">
    <property type="protein sequence ID" value="GEO09555.1"/>
    <property type="molecule type" value="Genomic_DNA"/>
</dbReference>
<sequence>MKRLSEIKIGKTVVIHSFEKDEIFIKLMEMGCIPGEKVKVEQIAPLGDPISISVSGYNLSLRINEAEKILVEEI</sequence>
<dbReference type="GO" id="GO:0046914">
    <property type="term" value="F:transition metal ion binding"/>
    <property type="evidence" value="ECO:0007669"/>
    <property type="project" value="InterPro"/>
</dbReference>
<evidence type="ECO:0000313" key="4">
    <source>
        <dbReference type="Proteomes" id="UP000321513"/>
    </source>
</evidence>
<dbReference type="InterPro" id="IPR038157">
    <property type="entry name" value="FeoA_core_dom"/>
</dbReference>
<dbReference type="SUPFAM" id="SSF50037">
    <property type="entry name" value="C-terminal domain of transcriptional repressors"/>
    <property type="match status" value="1"/>
</dbReference>
<evidence type="ECO:0000259" key="2">
    <source>
        <dbReference type="SMART" id="SM00899"/>
    </source>
</evidence>
<keyword evidence="1" id="KW-0408">Iron</keyword>
<name>A0A512BCC1_9BACT</name>
<protein>
    <recommendedName>
        <fullName evidence="2">Ferrous iron transporter FeoA-like domain-containing protein</fullName>
    </recommendedName>
</protein>
<feature type="domain" description="Ferrous iron transporter FeoA-like" evidence="2">
    <location>
        <begin position="2"/>
        <end position="73"/>
    </location>
</feature>
<accession>A0A512BCC1</accession>
<dbReference type="Gene3D" id="2.30.30.90">
    <property type="match status" value="1"/>
</dbReference>
<dbReference type="RefSeq" id="WP_147203682.1">
    <property type="nucleotide sequence ID" value="NZ_BJYT01000007.1"/>
</dbReference>
<evidence type="ECO:0000256" key="1">
    <source>
        <dbReference type="ARBA" id="ARBA00023004"/>
    </source>
</evidence>
<dbReference type="OrthoDB" id="9811076at2"/>
<dbReference type="InterPro" id="IPR008988">
    <property type="entry name" value="Transcriptional_repressor_C"/>
</dbReference>
<reference evidence="3 4" key="1">
    <citation type="submission" date="2019-07" db="EMBL/GenBank/DDBJ databases">
        <title>Whole genome shotgun sequence of Segetibacter aerophilus NBRC 106135.</title>
        <authorList>
            <person name="Hosoyama A."/>
            <person name="Uohara A."/>
            <person name="Ohji S."/>
            <person name="Ichikawa N."/>
        </authorList>
    </citation>
    <scope>NUCLEOTIDE SEQUENCE [LARGE SCALE GENOMIC DNA]</scope>
    <source>
        <strain evidence="3 4">NBRC 106135</strain>
    </source>
</reference>
<dbReference type="PANTHER" id="PTHR42954">
    <property type="entry name" value="FE(2+) TRANSPORT PROTEIN A"/>
    <property type="match status" value="1"/>
</dbReference>
<dbReference type="InterPro" id="IPR007167">
    <property type="entry name" value="Fe-transptr_FeoA-like"/>
</dbReference>
<dbReference type="Pfam" id="PF04023">
    <property type="entry name" value="FeoA"/>
    <property type="match status" value="1"/>
</dbReference>
<keyword evidence="4" id="KW-1185">Reference proteome</keyword>
<dbReference type="InterPro" id="IPR052713">
    <property type="entry name" value="FeoA"/>
</dbReference>
<proteinExistence type="predicted"/>